<dbReference type="PANTHER" id="PTHR10010:SF46">
    <property type="entry name" value="SODIUM-DEPENDENT PHOSPHATE TRANSPORT PROTEIN 2B"/>
    <property type="match status" value="1"/>
</dbReference>
<proteinExistence type="predicted"/>
<evidence type="ECO:0000256" key="5">
    <source>
        <dbReference type="ARBA" id="ARBA00023136"/>
    </source>
</evidence>
<dbReference type="NCBIfam" id="NF037997">
    <property type="entry name" value="Na_Pi_symport"/>
    <property type="match status" value="1"/>
</dbReference>
<feature type="transmembrane region" description="Helical" evidence="6">
    <location>
        <begin position="51"/>
        <end position="75"/>
    </location>
</feature>
<feature type="transmembrane region" description="Helical" evidence="6">
    <location>
        <begin position="238"/>
        <end position="259"/>
    </location>
</feature>
<dbReference type="GO" id="GO:0044341">
    <property type="term" value="P:sodium-dependent phosphate transport"/>
    <property type="evidence" value="ECO:0007669"/>
    <property type="project" value="InterPro"/>
</dbReference>
<dbReference type="AlphaFoldDB" id="A0A2D2C6V9"/>
<dbReference type="GO" id="GO:0005886">
    <property type="term" value="C:plasma membrane"/>
    <property type="evidence" value="ECO:0007669"/>
    <property type="project" value="UniProtKB-SubCell"/>
</dbReference>
<evidence type="ECO:0000313" key="8">
    <source>
        <dbReference type="EMBL" id="ATQ58216.1"/>
    </source>
</evidence>
<dbReference type="InterPro" id="IPR026022">
    <property type="entry name" value="PhoU_dom"/>
</dbReference>
<dbReference type="PANTHER" id="PTHR10010">
    <property type="entry name" value="SOLUTE CARRIER FAMILY 34 SODIUM PHOSPHATE , MEMBER 2-RELATED"/>
    <property type="match status" value="1"/>
</dbReference>
<evidence type="ECO:0000256" key="2">
    <source>
        <dbReference type="ARBA" id="ARBA00022475"/>
    </source>
</evidence>
<keyword evidence="8" id="KW-0614">Plasmid</keyword>
<evidence type="ECO:0000256" key="3">
    <source>
        <dbReference type="ARBA" id="ARBA00022692"/>
    </source>
</evidence>
<feature type="transmembrane region" description="Helical" evidence="6">
    <location>
        <begin position="271"/>
        <end position="292"/>
    </location>
</feature>
<dbReference type="RefSeq" id="WP_099650562.1">
    <property type="nucleotide sequence ID" value="NZ_CP024425.1"/>
</dbReference>
<dbReference type="EMBL" id="CP024425">
    <property type="protein sequence ID" value="ATQ58216.1"/>
    <property type="molecule type" value="Genomic_DNA"/>
</dbReference>
<protein>
    <submittedName>
        <fullName evidence="8">Sodium:phosphate symporter</fullName>
    </submittedName>
</protein>
<gene>
    <name evidence="8" type="ORF">PYTT13_20425</name>
</gene>
<evidence type="ECO:0000256" key="1">
    <source>
        <dbReference type="ARBA" id="ARBA00004651"/>
    </source>
</evidence>
<dbReference type="InterPro" id="IPR038078">
    <property type="entry name" value="PhoU-like_sf"/>
</dbReference>
<dbReference type="Gene3D" id="1.20.58.220">
    <property type="entry name" value="Phosphate transport system protein phou homolog 2, domain 2"/>
    <property type="match status" value="1"/>
</dbReference>
<keyword evidence="4 6" id="KW-1133">Transmembrane helix</keyword>
<geneLocation type="plasmid" evidence="9">
    <name>ptt13-3</name>
</geneLocation>
<feature type="transmembrane region" description="Helical" evidence="6">
    <location>
        <begin position="87"/>
        <end position="120"/>
    </location>
</feature>
<dbReference type="InterPro" id="IPR003841">
    <property type="entry name" value="Na/Pi_transpt"/>
</dbReference>
<keyword evidence="2" id="KW-1003">Cell membrane</keyword>
<dbReference type="SUPFAM" id="SSF109755">
    <property type="entry name" value="PhoU-like"/>
    <property type="match status" value="1"/>
</dbReference>
<dbReference type="Pfam" id="PF01895">
    <property type="entry name" value="PhoU"/>
    <property type="match status" value="2"/>
</dbReference>
<feature type="transmembrane region" description="Helical" evidence="6">
    <location>
        <begin position="175"/>
        <end position="199"/>
    </location>
</feature>
<evidence type="ECO:0000256" key="6">
    <source>
        <dbReference type="SAM" id="Phobius"/>
    </source>
</evidence>
<keyword evidence="3 6" id="KW-0812">Transmembrane</keyword>
<dbReference type="Pfam" id="PF02690">
    <property type="entry name" value="Na_Pi_cotrans"/>
    <property type="match status" value="1"/>
</dbReference>
<organism evidence="8 9">
    <name type="scientific">Paracoccus yeei</name>
    <dbReference type="NCBI Taxonomy" id="147645"/>
    <lineage>
        <taxon>Bacteria</taxon>
        <taxon>Pseudomonadati</taxon>
        <taxon>Pseudomonadota</taxon>
        <taxon>Alphaproteobacteria</taxon>
        <taxon>Rhodobacterales</taxon>
        <taxon>Paracoccaceae</taxon>
        <taxon>Paracoccus</taxon>
    </lineage>
</organism>
<accession>A0A2D2C6V9</accession>
<keyword evidence="5 6" id="KW-0472">Membrane</keyword>
<dbReference type="GeneID" id="78900016"/>
<name>A0A2D2C6V9_9RHOB</name>
<comment type="subcellular location">
    <subcellularLocation>
        <location evidence="1">Cell membrane</location>
        <topology evidence="1">Multi-pass membrane protein</topology>
    </subcellularLocation>
</comment>
<evidence type="ECO:0000313" key="9">
    <source>
        <dbReference type="Proteomes" id="UP000229314"/>
    </source>
</evidence>
<feature type="domain" description="PhoU" evidence="7">
    <location>
        <begin position="339"/>
        <end position="416"/>
    </location>
</feature>
<dbReference type="GO" id="GO:0005436">
    <property type="term" value="F:sodium:phosphate symporter activity"/>
    <property type="evidence" value="ECO:0007669"/>
    <property type="project" value="InterPro"/>
</dbReference>
<feature type="transmembrane region" description="Helical" evidence="6">
    <location>
        <begin position="126"/>
        <end position="149"/>
    </location>
</feature>
<dbReference type="Proteomes" id="UP000229314">
    <property type="component" value="Plasmid pTT13-3"/>
</dbReference>
<evidence type="ECO:0000259" key="7">
    <source>
        <dbReference type="Pfam" id="PF01895"/>
    </source>
</evidence>
<sequence>MNSFEVALQIAGSVALLLFGLSQIRMGMEEAFGMRLKMILGFGTQTGLRAFMTGLWATLGLQSSTATALLTASFVKRALIDGQMAQIVLLGANVGTALTALVVSTGIEAVAPILVLIGYAMHRRNGAIPAGIGSGLIGVGLMLISLALLDDATAPIRNSEALAAFLSMLDNAAPVALVLAAGLAVLCSSSLAAVLVVLSLPMPPALTVVMVLGANLGGALPAVLATANEGIAARRLTVGNLMIRAIGCLIAFPFSGMIAQGLDALPFRQTGLAVEAHVAFNVVLAVLIWPAVKGVTRLVAWMIPDDEAHVSDSSHWLDAALLDTPQLALAGASREVLAIGDMAERMLRQTRSAFGANDTSHLAAVGELEERIDRRQQEVKNYLSRLGNTATETDRRRAINILDYVINLEHVGDIIEKGLAPAVRKKIGLGLRFSNEGYHELDRMFLMTQENLRMAQTVFMTSDRDMARKLVELKVGIRNFERLSSQRHLMRLRAGEPESRETSSLHLDILRDLKRINAHAVAIAHPILDEEGLLIESRLRSVKDKKKQK</sequence>
<feature type="domain" description="PhoU" evidence="7">
    <location>
        <begin position="441"/>
        <end position="525"/>
    </location>
</feature>
<feature type="transmembrane region" description="Helical" evidence="6">
    <location>
        <begin position="205"/>
        <end position="226"/>
    </location>
</feature>
<reference evidence="8 9" key="1">
    <citation type="submission" date="2017-10" db="EMBL/GenBank/DDBJ databases">
        <title>Complete genome sequence of Paracoccus yeei TT13 isolated from human skin.</title>
        <authorList>
            <person name="Lee K."/>
            <person name="Lim J.Y."/>
            <person name="Hwang I."/>
        </authorList>
    </citation>
    <scope>NUCLEOTIDE SEQUENCE [LARGE SCALE GENOMIC DNA]</scope>
    <source>
        <strain evidence="8 9">TT13</strain>
        <plasmid evidence="9">Plasmid ptt13-3</plasmid>
    </source>
</reference>
<evidence type="ECO:0000256" key="4">
    <source>
        <dbReference type="ARBA" id="ARBA00022989"/>
    </source>
</evidence>